<sequence>MADKDFIDFSPKLRPSISQRAFSTVGKVFRSPGGPPQSRFIPLAHRLTVFALAILYVEISLNSFSTAVTILLGSVSHNLPIETHTSSLINAYAGTTTIQESPLVQQVLQGSTSPRNDSLFLLSETTQSSTGCLDVLNFDIEMYSNEFLRFAFSRLQMHAAYNLSYVSELELVAPVVDCTFTLLTAGDRTAARVYYLTRRKSNQTDVFLLSTSLSVQDYEVEKQYQKGPGTIVSIAAINDMRATVVNHHIAVAYNYPYVAEPVFAYSELMDVDSDNYWVLRTLPNTFNQDPAKFVRMARRFGRYVSDPTAQSNIETAHLELPSTPAAELGTWMWHSRAVLHDSWAWTHAIHGVFALNVIFNLSVLAFVMYRRMIIGHFWVGDAFSTISSMLLYRGLLVMVCNHMNGYWTVTKMCISVGDSVTGLQAIYYRPELVHADLLAIFLNVASILSYLARERVDPILVFATFELGWGYRVELVKLFPELAKNIVDFAVADATNGLLSVSPELSRLSPMQLMTAYAVEENRRSVVASTVVSIFSPIVLIAAYIMVRKAVRYVKTPLRGDNVRSFSRRRSSAYTKGLQQIDLTSFETATGAALSRRFGVISGYDNYIVSENQLTATIDAVYGNGFLVVKKKFLISAQDLLPLVVMKLTRVRFTNIFVYEIMDKSSVRETARLVYPSTISWSDLRHLDVTTLT</sequence>
<feature type="transmembrane region" description="Helical" evidence="1">
    <location>
        <begin position="526"/>
        <end position="547"/>
    </location>
</feature>
<evidence type="ECO:0000313" key="5">
    <source>
        <dbReference type="Proteomes" id="UP000434957"/>
    </source>
</evidence>
<evidence type="ECO:0000313" key="4">
    <source>
        <dbReference type="Proteomes" id="UP000429607"/>
    </source>
</evidence>
<keyword evidence="1" id="KW-1133">Transmembrane helix</keyword>
<dbReference type="AlphaFoldDB" id="A0A6A3IPC7"/>
<keyword evidence="1" id="KW-0812">Transmembrane</keyword>
<comment type="caution">
    <text evidence="2">The sequence shown here is derived from an EMBL/GenBank/DDBJ whole genome shotgun (WGS) entry which is preliminary data.</text>
</comment>
<gene>
    <name evidence="2" type="ORF">PR001_g23320</name>
    <name evidence="3" type="ORF">PR003_g25155</name>
</gene>
<organism evidence="2 4">
    <name type="scientific">Phytophthora rubi</name>
    <dbReference type="NCBI Taxonomy" id="129364"/>
    <lineage>
        <taxon>Eukaryota</taxon>
        <taxon>Sar</taxon>
        <taxon>Stramenopiles</taxon>
        <taxon>Oomycota</taxon>
        <taxon>Peronosporomycetes</taxon>
        <taxon>Peronosporales</taxon>
        <taxon>Peronosporaceae</taxon>
        <taxon>Phytophthora</taxon>
    </lineage>
</organism>
<protein>
    <recommendedName>
        <fullName evidence="6">Transmembrane protein</fullName>
    </recommendedName>
</protein>
<dbReference type="Proteomes" id="UP000434957">
    <property type="component" value="Unassembled WGS sequence"/>
</dbReference>
<evidence type="ECO:0000313" key="3">
    <source>
        <dbReference type="EMBL" id="KAE9290982.1"/>
    </source>
</evidence>
<accession>A0A6A3IPC7</accession>
<keyword evidence="1" id="KW-0472">Membrane</keyword>
<feature type="transmembrane region" description="Helical" evidence="1">
    <location>
        <begin position="348"/>
        <end position="369"/>
    </location>
</feature>
<reference evidence="2 4" key="1">
    <citation type="submission" date="2018-09" db="EMBL/GenBank/DDBJ databases">
        <title>Genomic investigation of the strawberry pathogen Phytophthora fragariae indicates pathogenicity is determined by transcriptional variation in three key races.</title>
        <authorList>
            <person name="Adams T.M."/>
            <person name="Armitage A.D."/>
            <person name="Sobczyk M.K."/>
            <person name="Bates H.J."/>
            <person name="Dunwell J.M."/>
            <person name="Nellist C.F."/>
            <person name="Harrison R.J."/>
        </authorList>
    </citation>
    <scope>NUCLEOTIDE SEQUENCE [LARGE SCALE GENOMIC DNA]</scope>
    <source>
        <strain evidence="2 4">SCRP249</strain>
        <strain evidence="3 5">SCRP333</strain>
    </source>
</reference>
<dbReference type="EMBL" id="QXFT01002959">
    <property type="protein sequence ID" value="KAE9290982.1"/>
    <property type="molecule type" value="Genomic_DNA"/>
</dbReference>
<name>A0A6A3IPC7_9STRA</name>
<evidence type="ECO:0000313" key="2">
    <source>
        <dbReference type="EMBL" id="KAE8983910.1"/>
    </source>
</evidence>
<proteinExistence type="predicted"/>
<evidence type="ECO:0000256" key="1">
    <source>
        <dbReference type="SAM" id="Phobius"/>
    </source>
</evidence>
<evidence type="ECO:0008006" key="6">
    <source>
        <dbReference type="Google" id="ProtNLM"/>
    </source>
</evidence>
<dbReference type="Proteomes" id="UP000429607">
    <property type="component" value="Unassembled WGS sequence"/>
</dbReference>
<feature type="transmembrane region" description="Helical" evidence="1">
    <location>
        <begin position="432"/>
        <end position="452"/>
    </location>
</feature>
<keyword evidence="5" id="KW-1185">Reference proteome</keyword>
<dbReference type="EMBL" id="QXFV01002742">
    <property type="protein sequence ID" value="KAE8983910.1"/>
    <property type="molecule type" value="Genomic_DNA"/>
</dbReference>